<name>A0AA35ZRA6_LACSI</name>
<dbReference type="AlphaFoldDB" id="A0AA35ZRA6"/>
<accession>A0AA35ZRA6</accession>
<gene>
    <name evidence="1" type="ORF">LSALG_LOCUS35697</name>
</gene>
<protein>
    <submittedName>
        <fullName evidence="1">Uncharacterized protein</fullName>
    </submittedName>
</protein>
<sequence>MKSCITDITVSDIIETRDSMITISIRKHLAEKLRRVFTMLHRLEGVLESSSIPKQGRDLTKKSSAKPTIVVKPTVKSEFEPKGKEKFFFLKSQSFIIVKKRS</sequence>
<evidence type="ECO:0000313" key="2">
    <source>
        <dbReference type="Proteomes" id="UP001177003"/>
    </source>
</evidence>
<organism evidence="1 2">
    <name type="scientific">Lactuca saligna</name>
    <name type="common">Willowleaf lettuce</name>
    <dbReference type="NCBI Taxonomy" id="75948"/>
    <lineage>
        <taxon>Eukaryota</taxon>
        <taxon>Viridiplantae</taxon>
        <taxon>Streptophyta</taxon>
        <taxon>Embryophyta</taxon>
        <taxon>Tracheophyta</taxon>
        <taxon>Spermatophyta</taxon>
        <taxon>Magnoliopsida</taxon>
        <taxon>eudicotyledons</taxon>
        <taxon>Gunneridae</taxon>
        <taxon>Pentapetalae</taxon>
        <taxon>asterids</taxon>
        <taxon>campanulids</taxon>
        <taxon>Asterales</taxon>
        <taxon>Asteraceae</taxon>
        <taxon>Cichorioideae</taxon>
        <taxon>Cichorieae</taxon>
        <taxon>Lactucinae</taxon>
        <taxon>Lactuca</taxon>
    </lineage>
</organism>
<keyword evidence="2" id="KW-1185">Reference proteome</keyword>
<reference evidence="1" key="1">
    <citation type="submission" date="2023-04" db="EMBL/GenBank/DDBJ databases">
        <authorList>
            <person name="Vijverberg K."/>
            <person name="Xiong W."/>
            <person name="Schranz E."/>
        </authorList>
    </citation>
    <scope>NUCLEOTIDE SEQUENCE</scope>
</reference>
<proteinExistence type="predicted"/>
<evidence type="ECO:0000313" key="1">
    <source>
        <dbReference type="EMBL" id="CAI9296854.1"/>
    </source>
</evidence>
<dbReference type="Proteomes" id="UP001177003">
    <property type="component" value="Chromosome 8"/>
</dbReference>
<dbReference type="EMBL" id="OX465084">
    <property type="protein sequence ID" value="CAI9296854.1"/>
    <property type="molecule type" value="Genomic_DNA"/>
</dbReference>